<organism evidence="6 7">
    <name type="scientific">Psittacicella hinzii</name>
    <dbReference type="NCBI Taxonomy" id="2028575"/>
    <lineage>
        <taxon>Bacteria</taxon>
        <taxon>Pseudomonadati</taxon>
        <taxon>Pseudomonadota</taxon>
        <taxon>Gammaproteobacteria</taxon>
        <taxon>Pasteurellales</taxon>
        <taxon>Psittacicellaceae</taxon>
        <taxon>Psittacicella</taxon>
    </lineage>
</organism>
<comment type="function">
    <text evidence="1">Histone-like DNA-binding protein which is capable of wrapping DNA to stabilize it, and thus to prevent its denaturation under extreme environmental conditions.</text>
</comment>
<gene>
    <name evidence="6" type="ORF">CKF54_00580</name>
</gene>
<evidence type="ECO:0000256" key="2">
    <source>
        <dbReference type="ARBA" id="ARBA00010529"/>
    </source>
</evidence>
<keyword evidence="7" id="KW-1185">Reference proteome</keyword>
<reference evidence="6 7" key="1">
    <citation type="submission" date="2017-08" db="EMBL/GenBank/DDBJ databases">
        <title>Reclassification of Bisgaard taxon 37 and 44.</title>
        <authorList>
            <person name="Christensen H."/>
        </authorList>
    </citation>
    <scope>NUCLEOTIDE SEQUENCE [LARGE SCALE GENOMIC DNA]</scope>
    <source>
        <strain evidence="6 7">B96_3</strain>
    </source>
</reference>
<evidence type="ECO:0000313" key="7">
    <source>
        <dbReference type="Proteomes" id="UP000265691"/>
    </source>
</evidence>
<dbReference type="RefSeq" id="WP_119524312.1">
    <property type="nucleotide sequence ID" value="NZ_NRHC01000003.1"/>
</dbReference>
<evidence type="ECO:0000256" key="1">
    <source>
        <dbReference type="ARBA" id="ARBA00003819"/>
    </source>
</evidence>
<evidence type="ECO:0000313" key="6">
    <source>
        <dbReference type="EMBL" id="RIY34426.1"/>
    </source>
</evidence>
<evidence type="ECO:0000256" key="4">
    <source>
        <dbReference type="ARBA" id="ARBA00023125"/>
    </source>
</evidence>
<evidence type="ECO:0000256" key="5">
    <source>
        <dbReference type="RuleBase" id="RU003939"/>
    </source>
</evidence>
<dbReference type="OrthoDB" id="9804203at2"/>
<dbReference type="EMBL" id="NRHC01000003">
    <property type="protein sequence ID" value="RIY34426.1"/>
    <property type="molecule type" value="Genomic_DNA"/>
</dbReference>
<dbReference type="GO" id="GO:0003677">
    <property type="term" value="F:DNA binding"/>
    <property type="evidence" value="ECO:0007669"/>
    <property type="project" value="UniProtKB-KW"/>
</dbReference>
<dbReference type="SUPFAM" id="SSF47729">
    <property type="entry name" value="IHF-like DNA-binding proteins"/>
    <property type="match status" value="1"/>
</dbReference>
<comment type="similarity">
    <text evidence="2 5">Belongs to the bacterial histone-like protein family.</text>
</comment>
<dbReference type="InterPro" id="IPR000119">
    <property type="entry name" value="Hist_DNA-bd"/>
</dbReference>
<dbReference type="InterPro" id="IPR010992">
    <property type="entry name" value="IHF-like_DNA-bd_dom_sf"/>
</dbReference>
<sequence>MSNKNNKEAVNPFKSVKVNELLTNTQFFDLFVSNLNASKNEEVATLSKVAAKEAYSALVSTLSQALSLGRKVRVKDLGTFSTRYRPARTFRSPRDNNMKIESPETVSVHFSLATNLKSQVQENKELIAAHAKLYKEEKK</sequence>
<dbReference type="SMART" id="SM00411">
    <property type="entry name" value="BHL"/>
    <property type="match status" value="1"/>
</dbReference>
<dbReference type="Gene3D" id="4.10.520.10">
    <property type="entry name" value="IHF-like DNA-binding proteins"/>
    <property type="match status" value="1"/>
</dbReference>
<evidence type="ECO:0000256" key="3">
    <source>
        <dbReference type="ARBA" id="ARBA00023067"/>
    </source>
</evidence>
<dbReference type="PANTHER" id="PTHR33175">
    <property type="entry name" value="DNA-BINDING PROTEIN HU"/>
    <property type="match status" value="1"/>
</dbReference>
<evidence type="ECO:0008006" key="8">
    <source>
        <dbReference type="Google" id="ProtNLM"/>
    </source>
</evidence>
<dbReference type="Pfam" id="PF00216">
    <property type="entry name" value="Bac_DNA_binding"/>
    <property type="match status" value="1"/>
</dbReference>
<comment type="caution">
    <text evidence="6">The sequence shown here is derived from an EMBL/GenBank/DDBJ whole genome shotgun (WGS) entry which is preliminary data.</text>
</comment>
<dbReference type="Proteomes" id="UP000265691">
    <property type="component" value="Unassembled WGS sequence"/>
</dbReference>
<protein>
    <recommendedName>
        <fullName evidence="8">DNA-binding protein</fullName>
    </recommendedName>
</protein>
<name>A0A3A1YAQ6_9GAMM</name>
<accession>A0A3A1YAQ6</accession>
<keyword evidence="3" id="KW-0226">DNA condensation</keyword>
<dbReference type="GO" id="GO:0030261">
    <property type="term" value="P:chromosome condensation"/>
    <property type="evidence" value="ECO:0007669"/>
    <property type="project" value="UniProtKB-KW"/>
</dbReference>
<dbReference type="PANTHER" id="PTHR33175:SF3">
    <property type="entry name" value="DNA-BINDING PROTEIN HU-BETA"/>
    <property type="match status" value="1"/>
</dbReference>
<proteinExistence type="inferred from homology"/>
<dbReference type="GO" id="GO:0030527">
    <property type="term" value="F:structural constituent of chromatin"/>
    <property type="evidence" value="ECO:0007669"/>
    <property type="project" value="InterPro"/>
</dbReference>
<dbReference type="AlphaFoldDB" id="A0A3A1YAQ6"/>
<keyword evidence="4" id="KW-0238">DNA-binding</keyword>